<dbReference type="RefSeq" id="WP_379572665.1">
    <property type="nucleotide sequence ID" value="NZ_JBHUFV010000021.1"/>
</dbReference>
<evidence type="ECO:0000256" key="3">
    <source>
        <dbReference type="PROSITE-ProRule" id="PRU00221"/>
    </source>
</evidence>
<dbReference type="Gene3D" id="3.30.200.20">
    <property type="entry name" value="Phosphorylase Kinase, domain 1"/>
    <property type="match status" value="1"/>
</dbReference>
<dbReference type="InterPro" id="IPR008271">
    <property type="entry name" value="Ser/Thr_kinase_AS"/>
</dbReference>
<dbReference type="PROSITE" id="PS00108">
    <property type="entry name" value="PROTEIN_KINASE_ST"/>
    <property type="match status" value="1"/>
</dbReference>
<keyword evidence="6" id="KW-0418">Kinase</keyword>
<dbReference type="SMART" id="SM00320">
    <property type="entry name" value="WD40"/>
    <property type="match status" value="6"/>
</dbReference>
<keyword evidence="6" id="KW-0808">Transferase</keyword>
<dbReference type="InterPro" id="IPR011009">
    <property type="entry name" value="Kinase-like_dom_sf"/>
</dbReference>
<evidence type="ECO:0000313" key="7">
    <source>
        <dbReference type="Proteomes" id="UP001597368"/>
    </source>
</evidence>
<feature type="region of interest" description="Disordered" evidence="4">
    <location>
        <begin position="336"/>
        <end position="374"/>
    </location>
</feature>
<keyword evidence="1 3" id="KW-0853">WD repeat</keyword>
<dbReference type="InterPro" id="IPR015943">
    <property type="entry name" value="WD40/YVTN_repeat-like_dom_sf"/>
</dbReference>
<evidence type="ECO:0000256" key="2">
    <source>
        <dbReference type="ARBA" id="ARBA00022737"/>
    </source>
</evidence>
<evidence type="ECO:0000313" key="6">
    <source>
        <dbReference type="EMBL" id="MFD1932605.1"/>
    </source>
</evidence>
<feature type="domain" description="Protein kinase" evidence="5">
    <location>
        <begin position="23"/>
        <end position="276"/>
    </location>
</feature>
<dbReference type="InterPro" id="IPR000719">
    <property type="entry name" value="Prot_kinase_dom"/>
</dbReference>
<feature type="compositionally biased region" description="Low complexity" evidence="4">
    <location>
        <begin position="337"/>
        <end position="361"/>
    </location>
</feature>
<dbReference type="InterPro" id="IPR019775">
    <property type="entry name" value="WD40_repeat_CS"/>
</dbReference>
<feature type="compositionally biased region" description="Pro residues" evidence="4">
    <location>
        <begin position="362"/>
        <end position="372"/>
    </location>
</feature>
<keyword evidence="2" id="KW-0677">Repeat</keyword>
<dbReference type="PROSITE" id="PS50294">
    <property type="entry name" value="WD_REPEATS_REGION"/>
    <property type="match status" value="3"/>
</dbReference>
<accession>A0ABW4SUQ6</accession>
<evidence type="ECO:0000256" key="4">
    <source>
        <dbReference type="SAM" id="MobiDB-lite"/>
    </source>
</evidence>
<dbReference type="CDD" id="cd14014">
    <property type="entry name" value="STKc_PknB_like"/>
    <property type="match status" value="1"/>
</dbReference>
<name>A0ABW4SUQ6_9ACTN</name>
<dbReference type="SUPFAM" id="SSF56112">
    <property type="entry name" value="Protein kinase-like (PK-like)"/>
    <property type="match status" value="1"/>
</dbReference>
<keyword evidence="7" id="KW-1185">Reference proteome</keyword>
<gene>
    <name evidence="6" type="ORF">ACFSKW_14065</name>
</gene>
<organism evidence="6 7">
    <name type="scientific">Nonomuraea mangrovi</name>
    <dbReference type="NCBI Taxonomy" id="2316207"/>
    <lineage>
        <taxon>Bacteria</taxon>
        <taxon>Bacillati</taxon>
        <taxon>Actinomycetota</taxon>
        <taxon>Actinomycetes</taxon>
        <taxon>Streptosporangiales</taxon>
        <taxon>Streptosporangiaceae</taxon>
        <taxon>Nonomuraea</taxon>
    </lineage>
</organism>
<feature type="repeat" description="WD" evidence="3">
    <location>
        <begin position="430"/>
        <end position="473"/>
    </location>
</feature>
<feature type="repeat" description="WD" evidence="3">
    <location>
        <begin position="647"/>
        <end position="683"/>
    </location>
</feature>
<dbReference type="PANTHER" id="PTHR22847">
    <property type="entry name" value="WD40 REPEAT PROTEIN"/>
    <property type="match status" value="1"/>
</dbReference>
<evidence type="ECO:0000259" key="5">
    <source>
        <dbReference type="PROSITE" id="PS50011"/>
    </source>
</evidence>
<dbReference type="InterPro" id="IPR036322">
    <property type="entry name" value="WD40_repeat_dom_sf"/>
</dbReference>
<dbReference type="GO" id="GO:0004674">
    <property type="term" value="F:protein serine/threonine kinase activity"/>
    <property type="evidence" value="ECO:0007669"/>
    <property type="project" value="UniProtKB-KW"/>
</dbReference>
<dbReference type="Gene3D" id="1.10.510.10">
    <property type="entry name" value="Transferase(Phosphotransferase) domain 1"/>
    <property type="match status" value="1"/>
</dbReference>
<proteinExistence type="predicted"/>
<sequence length="683" mass="71069">MPAQQTDRGAMLKPGDPVRLGPYRLLDRLGEGGQGAVYLAETGDGERVAVKLLHARHADGPDVRARFLREIELARQVAEFCTARVLDAGESDGAPYVVSEYIDGVSLQKSVEREGPRSGAALHRIAVGTATALAAIHQAGIVHRDFKPANVLLGPDGPRVIDFGISRALDTMGTTTSGVVGTPTYMSPEQIGGQRVGAASDVFSWAATMVFAATGRPPFGHDSIPAVLHRILTAEPDLSAIPDELRQLLAHCLTKDPAARPSASQAMLALISHRSAPPGAAHSPHRTDPLGQGLDTVPSRARRKVAYGVAAVACAAVVTGAAIAVPSWLSADPPVPTVTSATTVSPSPAGVTTAPTSTAGPGPTPTAAPSPPRFSADAVGKALGTLRGHTDDVETVATTSVGGRQVVVSGSRDRTVRLWDLATRRPLARLSGHTNWVRKVAVTDLDGDRIAVSGSDDGTVRLWDLARRKPLGRPIDQGEPVFSLAVAQDDGRPVAITGGRDGSVRVWDLSTRKEIGKRRKGHSGAVFSVAAAGAEFFTAGADGEVKRWSLHSGEGESVTTHTGQASVVETATLDGGTVVLSGGGDQEVWVDEPTGGERRLPYLGHSGWVYSIAVAEVAGRTLVVSGGNDGTARVHDLATGKDVGRPFKDHDHNVFGLATAVLGGRTVVVSAGGDDTLRVWRLT</sequence>
<dbReference type="PROSITE" id="PS00678">
    <property type="entry name" value="WD_REPEATS_1"/>
    <property type="match status" value="3"/>
</dbReference>
<reference evidence="7" key="1">
    <citation type="journal article" date="2019" name="Int. J. Syst. Evol. Microbiol.">
        <title>The Global Catalogue of Microorganisms (GCM) 10K type strain sequencing project: providing services to taxonomists for standard genome sequencing and annotation.</title>
        <authorList>
            <consortium name="The Broad Institute Genomics Platform"/>
            <consortium name="The Broad Institute Genome Sequencing Center for Infectious Disease"/>
            <person name="Wu L."/>
            <person name="Ma J."/>
        </authorList>
    </citation>
    <scope>NUCLEOTIDE SEQUENCE [LARGE SCALE GENOMIC DNA]</scope>
    <source>
        <strain evidence="7">ICMP 6774ER</strain>
    </source>
</reference>
<dbReference type="SUPFAM" id="SSF50978">
    <property type="entry name" value="WD40 repeat-like"/>
    <property type="match status" value="1"/>
</dbReference>
<keyword evidence="6" id="KW-0723">Serine/threonine-protein kinase</keyword>
<dbReference type="PANTHER" id="PTHR22847:SF637">
    <property type="entry name" value="WD REPEAT DOMAIN 5B"/>
    <property type="match status" value="1"/>
</dbReference>
<feature type="region of interest" description="Disordered" evidence="4">
    <location>
        <begin position="275"/>
        <end position="294"/>
    </location>
</feature>
<dbReference type="Pfam" id="PF00069">
    <property type="entry name" value="Pkinase"/>
    <property type="match status" value="1"/>
</dbReference>
<comment type="caution">
    <text evidence="6">The sequence shown here is derived from an EMBL/GenBank/DDBJ whole genome shotgun (WGS) entry which is preliminary data.</text>
</comment>
<feature type="repeat" description="WD" evidence="3">
    <location>
        <begin position="496"/>
        <end position="517"/>
    </location>
</feature>
<dbReference type="PRINTS" id="PR00320">
    <property type="entry name" value="GPROTEINBRPT"/>
</dbReference>
<evidence type="ECO:0000256" key="1">
    <source>
        <dbReference type="ARBA" id="ARBA00022574"/>
    </source>
</evidence>
<protein>
    <submittedName>
        <fullName evidence="6">WD40 repeat domain-containing serine/threonine protein kinase</fullName>
    </submittedName>
</protein>
<dbReference type="InterPro" id="IPR020472">
    <property type="entry name" value="WD40_PAC1"/>
</dbReference>
<dbReference type="PROSITE" id="PS50011">
    <property type="entry name" value="PROTEIN_KINASE_DOM"/>
    <property type="match status" value="1"/>
</dbReference>
<feature type="repeat" description="WD" evidence="3">
    <location>
        <begin position="519"/>
        <end position="558"/>
    </location>
</feature>
<feature type="repeat" description="WD" evidence="3">
    <location>
        <begin position="386"/>
        <end position="429"/>
    </location>
</feature>
<dbReference type="InterPro" id="IPR001680">
    <property type="entry name" value="WD40_rpt"/>
</dbReference>
<dbReference type="EMBL" id="JBHUFV010000021">
    <property type="protein sequence ID" value="MFD1932605.1"/>
    <property type="molecule type" value="Genomic_DNA"/>
</dbReference>
<dbReference type="Pfam" id="PF00400">
    <property type="entry name" value="WD40"/>
    <property type="match status" value="4"/>
</dbReference>
<dbReference type="Gene3D" id="2.130.10.10">
    <property type="entry name" value="YVTN repeat-like/Quinoprotein amine dehydrogenase"/>
    <property type="match status" value="2"/>
</dbReference>
<dbReference type="PROSITE" id="PS50082">
    <property type="entry name" value="WD_REPEATS_2"/>
    <property type="match status" value="5"/>
</dbReference>
<dbReference type="Proteomes" id="UP001597368">
    <property type="component" value="Unassembled WGS sequence"/>
</dbReference>
<dbReference type="CDD" id="cd00200">
    <property type="entry name" value="WD40"/>
    <property type="match status" value="1"/>
</dbReference>